<evidence type="ECO:0000256" key="8">
    <source>
        <dbReference type="ARBA" id="ARBA00048212"/>
    </source>
</evidence>
<comment type="catalytic activity">
    <reaction evidence="9">
        <text>L-isoleucine + 2-oxoglutarate = (S)-3-methyl-2-oxopentanoate + L-glutamate</text>
        <dbReference type="Rhea" id="RHEA:24801"/>
        <dbReference type="ChEBI" id="CHEBI:16810"/>
        <dbReference type="ChEBI" id="CHEBI:29985"/>
        <dbReference type="ChEBI" id="CHEBI:35146"/>
        <dbReference type="ChEBI" id="CHEBI:58045"/>
        <dbReference type="EC" id="2.6.1.42"/>
    </reaction>
</comment>
<dbReference type="FunFam" id="3.30.470.10:FF:000010">
    <property type="entry name" value="Branched-chain-amino-acid aminotransferase-like protein 1"/>
    <property type="match status" value="1"/>
</dbReference>
<evidence type="ECO:0000256" key="2">
    <source>
        <dbReference type="ARBA" id="ARBA00004824"/>
    </source>
</evidence>
<dbReference type="Proteomes" id="UP000218831">
    <property type="component" value="Unassembled WGS sequence"/>
</dbReference>
<dbReference type="PANTHER" id="PTHR42743:SF11">
    <property type="entry name" value="AMINODEOXYCHORISMATE LYASE"/>
    <property type="match status" value="1"/>
</dbReference>
<dbReference type="GO" id="GO:0008652">
    <property type="term" value="P:amino acid biosynthetic process"/>
    <property type="evidence" value="ECO:0007669"/>
    <property type="project" value="UniProtKB-ARBA"/>
</dbReference>
<dbReference type="RefSeq" id="WP_095605614.1">
    <property type="nucleotide sequence ID" value="NZ_NSKE01000003.1"/>
</dbReference>
<dbReference type="InterPro" id="IPR050571">
    <property type="entry name" value="Class-IV_PLP-Dep_Aminotrnsfr"/>
</dbReference>
<evidence type="ECO:0000256" key="10">
    <source>
        <dbReference type="ARBA" id="ARBA00049229"/>
    </source>
</evidence>
<dbReference type="GO" id="GO:0046394">
    <property type="term" value="P:carboxylic acid biosynthetic process"/>
    <property type="evidence" value="ECO:0007669"/>
    <property type="project" value="UniProtKB-ARBA"/>
</dbReference>
<dbReference type="InterPro" id="IPR043132">
    <property type="entry name" value="BCAT-like_C"/>
</dbReference>
<protein>
    <recommendedName>
        <fullName evidence="6">branched-chain-amino-acid transaminase</fullName>
        <ecNumber evidence="6">2.6.1.42</ecNumber>
    </recommendedName>
</protein>
<dbReference type="Pfam" id="PF01063">
    <property type="entry name" value="Aminotran_4"/>
    <property type="match status" value="1"/>
</dbReference>
<evidence type="ECO:0000256" key="7">
    <source>
        <dbReference type="ARBA" id="ARBA00022898"/>
    </source>
</evidence>
<dbReference type="Gene3D" id="3.20.10.10">
    <property type="entry name" value="D-amino Acid Aminotransferase, subunit A, domain 2"/>
    <property type="match status" value="1"/>
</dbReference>
<organism evidence="11 12">
    <name type="scientific">Fodinibius salipaludis</name>
    <dbReference type="NCBI Taxonomy" id="2032627"/>
    <lineage>
        <taxon>Bacteria</taxon>
        <taxon>Pseudomonadati</taxon>
        <taxon>Balneolota</taxon>
        <taxon>Balneolia</taxon>
        <taxon>Balneolales</taxon>
        <taxon>Balneolaceae</taxon>
        <taxon>Fodinibius</taxon>
    </lineage>
</organism>
<dbReference type="GO" id="GO:0004084">
    <property type="term" value="F:branched-chain-amino-acid transaminase activity"/>
    <property type="evidence" value="ECO:0007669"/>
    <property type="project" value="UniProtKB-EC"/>
</dbReference>
<gene>
    <name evidence="11" type="ORF">CK503_04545</name>
</gene>
<evidence type="ECO:0000256" key="4">
    <source>
        <dbReference type="ARBA" id="ARBA00005072"/>
    </source>
</evidence>
<comment type="catalytic activity">
    <reaction evidence="8">
        <text>L-valine + 2-oxoglutarate = 3-methyl-2-oxobutanoate + L-glutamate</text>
        <dbReference type="Rhea" id="RHEA:24813"/>
        <dbReference type="ChEBI" id="CHEBI:11851"/>
        <dbReference type="ChEBI" id="CHEBI:16810"/>
        <dbReference type="ChEBI" id="CHEBI:29985"/>
        <dbReference type="ChEBI" id="CHEBI:57762"/>
        <dbReference type="EC" id="2.6.1.42"/>
    </reaction>
</comment>
<comment type="pathway">
    <text evidence="4">Amino-acid biosynthesis; L-leucine biosynthesis; L-leucine from 3-methyl-2-oxobutanoate: step 4/4.</text>
</comment>
<dbReference type="SUPFAM" id="SSF56752">
    <property type="entry name" value="D-aminoacid aminotransferase-like PLP-dependent enzymes"/>
    <property type="match status" value="1"/>
</dbReference>
<comment type="pathway">
    <text evidence="3">Amino-acid biosynthesis; L-valine biosynthesis; L-valine from pyruvate: step 4/4.</text>
</comment>
<dbReference type="InterPro" id="IPR036038">
    <property type="entry name" value="Aminotransferase-like"/>
</dbReference>
<proteinExistence type="inferred from homology"/>
<dbReference type="EC" id="2.6.1.42" evidence="6"/>
<dbReference type="PANTHER" id="PTHR42743">
    <property type="entry name" value="AMINO-ACID AMINOTRANSFERASE"/>
    <property type="match status" value="1"/>
</dbReference>
<comment type="caution">
    <text evidence="11">The sequence shown here is derived from an EMBL/GenBank/DDBJ whole genome shotgun (WGS) entry which is preliminary data.</text>
</comment>
<keyword evidence="11" id="KW-0032">Aminotransferase</keyword>
<dbReference type="InterPro" id="IPR001544">
    <property type="entry name" value="Aminotrans_IV"/>
</dbReference>
<dbReference type="AlphaFoldDB" id="A0A2A2GBM2"/>
<comment type="pathway">
    <text evidence="2">Amino-acid biosynthesis; L-isoleucine biosynthesis; L-isoleucine from 2-oxobutanoate: step 4/4.</text>
</comment>
<dbReference type="FunFam" id="3.20.10.10:FF:000002">
    <property type="entry name" value="D-alanine aminotransferase"/>
    <property type="match status" value="1"/>
</dbReference>
<evidence type="ECO:0000256" key="5">
    <source>
        <dbReference type="ARBA" id="ARBA00009320"/>
    </source>
</evidence>
<dbReference type="InterPro" id="IPR043131">
    <property type="entry name" value="BCAT-like_N"/>
</dbReference>
<dbReference type="EMBL" id="NSKE01000003">
    <property type="protein sequence ID" value="PAU94748.1"/>
    <property type="molecule type" value="Genomic_DNA"/>
</dbReference>
<name>A0A2A2GBM2_9BACT</name>
<evidence type="ECO:0000256" key="3">
    <source>
        <dbReference type="ARBA" id="ARBA00004931"/>
    </source>
</evidence>
<keyword evidence="11" id="KW-0808">Transferase</keyword>
<evidence type="ECO:0000313" key="11">
    <source>
        <dbReference type="EMBL" id="PAU94748.1"/>
    </source>
</evidence>
<evidence type="ECO:0000256" key="6">
    <source>
        <dbReference type="ARBA" id="ARBA00013053"/>
    </source>
</evidence>
<keyword evidence="7" id="KW-0663">Pyridoxal phosphate</keyword>
<evidence type="ECO:0000256" key="1">
    <source>
        <dbReference type="ARBA" id="ARBA00001933"/>
    </source>
</evidence>
<reference evidence="11 12" key="1">
    <citation type="submission" date="2017-08" db="EMBL/GenBank/DDBJ databases">
        <title>Aliifodinibius alkalisoli sp. nov., isolated from saline alkaline soil.</title>
        <authorList>
            <person name="Liu D."/>
            <person name="Zhang G."/>
        </authorList>
    </citation>
    <scope>NUCLEOTIDE SEQUENCE [LARGE SCALE GENOMIC DNA]</scope>
    <source>
        <strain evidence="11 12">WN023</strain>
    </source>
</reference>
<dbReference type="Gene3D" id="3.30.470.10">
    <property type="match status" value="1"/>
</dbReference>
<keyword evidence="12" id="KW-1185">Reference proteome</keyword>
<comment type="catalytic activity">
    <reaction evidence="10">
        <text>L-leucine + 2-oxoglutarate = 4-methyl-2-oxopentanoate + L-glutamate</text>
        <dbReference type="Rhea" id="RHEA:18321"/>
        <dbReference type="ChEBI" id="CHEBI:16810"/>
        <dbReference type="ChEBI" id="CHEBI:17865"/>
        <dbReference type="ChEBI" id="CHEBI:29985"/>
        <dbReference type="ChEBI" id="CHEBI:57427"/>
        <dbReference type="EC" id="2.6.1.42"/>
    </reaction>
</comment>
<comment type="cofactor">
    <cofactor evidence="1">
        <name>pyridoxal 5'-phosphate</name>
        <dbReference type="ChEBI" id="CHEBI:597326"/>
    </cofactor>
</comment>
<evidence type="ECO:0000313" key="12">
    <source>
        <dbReference type="Proteomes" id="UP000218831"/>
    </source>
</evidence>
<dbReference type="OrthoDB" id="9804984at2"/>
<sequence length="304" mass="33835">MDTHPTIPNPRNKDIKVWIDGELYNRQEAKISVFDSLVQGGDGVWEGLRVYDGKIFALDEHLERLQNSAHAMAFDKVPSNKKIKEALFATLEANDMRDETHIRLTLSRGKKVTSYMDPQVNQYGPTLIVLAEWKPPIHEDKEGVQLVTSSIRRNPPQCIDSKIHHNNLINNILAKIEANVANADGAVMMDIEGYVSEVNATNIFFVNNGKVLTPFADSCLPGITRGIVIDLCKENDIPIAEKRISMAEMYSADECFTTGTMGELVPAVEIDQRVIGDGTKGPVTAELQKLHRQRAQTTGEPLPF</sequence>
<evidence type="ECO:0000256" key="9">
    <source>
        <dbReference type="ARBA" id="ARBA00048798"/>
    </source>
</evidence>
<accession>A0A2A2GBM2</accession>
<comment type="similarity">
    <text evidence="5">Belongs to the class-IV pyridoxal-phosphate-dependent aminotransferase family.</text>
</comment>